<dbReference type="InterPro" id="IPR011330">
    <property type="entry name" value="Glyco_hydro/deAcase_b/a-brl"/>
</dbReference>
<dbReference type="PANTHER" id="PTHR10587:SF133">
    <property type="entry name" value="CHITIN DEACETYLASE 1-RELATED"/>
    <property type="match status" value="1"/>
</dbReference>
<name>A0ABP7VGA6_9ACTN</name>
<keyword evidence="7" id="KW-1185">Reference proteome</keyword>
<sequence>MVRGRSCVVFALLGLMLAAGCGHSTTQRAEPSRTRDAGDRTGDPQPSASTEPGHDPSTSPASQEDEVAPQRPEPEPEPPTAEPPVLPSSRVDCSLRKCVALTFDDGPGAYTGRLLDQLRAAHVHATFFLLGQNVAGHRGLVRRMVEEGHEVGNHSWSHPDLTTLPSWEVRSQVRRTQQAVQDVTGVAPVLFRPPYGAVDGRVADAVGMPMVLWSVDSLDWLHRDVRRNIIVGVRQPRRGGIVLFHDIHRPTVAAVPSVLEGLRERGFTFVTVSELFDGRTLTPGHRYAGR</sequence>
<dbReference type="RefSeq" id="WP_344944419.1">
    <property type="nucleotide sequence ID" value="NZ_BAAAZG010000010.1"/>
</dbReference>
<reference evidence="7" key="1">
    <citation type="journal article" date="2019" name="Int. J. Syst. Evol. Microbiol.">
        <title>The Global Catalogue of Microorganisms (GCM) 10K type strain sequencing project: providing services to taxonomists for standard genome sequencing and annotation.</title>
        <authorList>
            <consortium name="The Broad Institute Genomics Platform"/>
            <consortium name="The Broad Institute Genome Sequencing Center for Infectious Disease"/>
            <person name="Wu L."/>
            <person name="Ma J."/>
        </authorList>
    </citation>
    <scope>NUCLEOTIDE SEQUENCE [LARGE SCALE GENOMIC DNA]</scope>
    <source>
        <strain evidence="7">JCM 16702</strain>
    </source>
</reference>
<gene>
    <name evidence="6" type="ORF">GCM10022214_21030</name>
</gene>
<feature type="chain" id="PRO_5046492896" description="NodB homology domain-containing protein" evidence="4">
    <location>
        <begin position="30"/>
        <end position="290"/>
    </location>
</feature>
<keyword evidence="1" id="KW-0479">Metal-binding</keyword>
<dbReference type="EMBL" id="BAAAZG010000010">
    <property type="protein sequence ID" value="GAA4066418.1"/>
    <property type="molecule type" value="Genomic_DNA"/>
</dbReference>
<keyword evidence="4" id="KW-0732">Signal</keyword>
<dbReference type="PANTHER" id="PTHR10587">
    <property type="entry name" value="GLYCOSYL TRANSFERASE-RELATED"/>
    <property type="match status" value="1"/>
</dbReference>
<evidence type="ECO:0000259" key="5">
    <source>
        <dbReference type="PROSITE" id="PS51677"/>
    </source>
</evidence>
<comment type="caution">
    <text evidence="6">The sequence shown here is derived from an EMBL/GenBank/DDBJ whole genome shotgun (WGS) entry which is preliminary data.</text>
</comment>
<dbReference type="SUPFAM" id="SSF88713">
    <property type="entry name" value="Glycoside hydrolase/deacetylase"/>
    <property type="match status" value="1"/>
</dbReference>
<evidence type="ECO:0000256" key="4">
    <source>
        <dbReference type="SAM" id="SignalP"/>
    </source>
</evidence>
<dbReference type="PROSITE" id="PS51257">
    <property type="entry name" value="PROKAR_LIPOPROTEIN"/>
    <property type="match status" value="1"/>
</dbReference>
<organism evidence="6 7">
    <name type="scientific">Actinomadura miaoliensis</name>
    <dbReference type="NCBI Taxonomy" id="430685"/>
    <lineage>
        <taxon>Bacteria</taxon>
        <taxon>Bacillati</taxon>
        <taxon>Actinomycetota</taxon>
        <taxon>Actinomycetes</taxon>
        <taxon>Streptosporangiales</taxon>
        <taxon>Thermomonosporaceae</taxon>
        <taxon>Actinomadura</taxon>
    </lineage>
</organism>
<evidence type="ECO:0000256" key="2">
    <source>
        <dbReference type="ARBA" id="ARBA00022801"/>
    </source>
</evidence>
<protein>
    <recommendedName>
        <fullName evidence="5">NodB homology domain-containing protein</fullName>
    </recommendedName>
</protein>
<feature type="region of interest" description="Disordered" evidence="3">
    <location>
        <begin position="23"/>
        <end position="89"/>
    </location>
</feature>
<dbReference type="Gene3D" id="3.20.20.370">
    <property type="entry name" value="Glycoside hydrolase/deacetylase"/>
    <property type="match status" value="1"/>
</dbReference>
<keyword evidence="2" id="KW-0378">Hydrolase</keyword>
<dbReference type="PROSITE" id="PS51677">
    <property type="entry name" value="NODB"/>
    <property type="match status" value="1"/>
</dbReference>
<dbReference type="Pfam" id="PF01522">
    <property type="entry name" value="Polysacc_deac_1"/>
    <property type="match status" value="1"/>
</dbReference>
<evidence type="ECO:0000313" key="6">
    <source>
        <dbReference type="EMBL" id="GAA4066418.1"/>
    </source>
</evidence>
<feature type="compositionally biased region" description="Pro residues" evidence="3">
    <location>
        <begin position="77"/>
        <end position="86"/>
    </location>
</feature>
<evidence type="ECO:0000256" key="3">
    <source>
        <dbReference type="SAM" id="MobiDB-lite"/>
    </source>
</evidence>
<feature type="compositionally biased region" description="Basic and acidic residues" evidence="3">
    <location>
        <begin position="30"/>
        <end position="42"/>
    </location>
</feature>
<feature type="domain" description="NodB homology" evidence="5">
    <location>
        <begin position="97"/>
        <end position="270"/>
    </location>
</feature>
<evidence type="ECO:0000256" key="1">
    <source>
        <dbReference type="ARBA" id="ARBA00022723"/>
    </source>
</evidence>
<dbReference type="Proteomes" id="UP001500683">
    <property type="component" value="Unassembled WGS sequence"/>
</dbReference>
<evidence type="ECO:0000313" key="7">
    <source>
        <dbReference type="Proteomes" id="UP001500683"/>
    </source>
</evidence>
<proteinExistence type="predicted"/>
<dbReference type="InterPro" id="IPR050248">
    <property type="entry name" value="Polysacc_deacetylase_ArnD"/>
</dbReference>
<dbReference type="CDD" id="cd10954">
    <property type="entry name" value="CE4_CtAXE_like"/>
    <property type="match status" value="1"/>
</dbReference>
<accession>A0ABP7VGA6</accession>
<feature type="compositionally biased region" description="Polar residues" evidence="3">
    <location>
        <begin position="44"/>
        <end position="62"/>
    </location>
</feature>
<feature type="signal peptide" evidence="4">
    <location>
        <begin position="1"/>
        <end position="29"/>
    </location>
</feature>
<dbReference type="InterPro" id="IPR002509">
    <property type="entry name" value="NODB_dom"/>
</dbReference>